<comment type="similarity">
    <text evidence="3">Belongs to the RTC5 family.</text>
</comment>
<dbReference type="InterPro" id="IPR006571">
    <property type="entry name" value="TLDc_dom"/>
</dbReference>
<evidence type="ECO:0000256" key="4">
    <source>
        <dbReference type="ARBA" id="ARBA00015163"/>
    </source>
</evidence>
<dbReference type="PANTHER" id="PTHR23354:SF130">
    <property type="entry name" value="RESTRICTION OF TELOMERE CAPPING PROTEIN 5"/>
    <property type="match status" value="1"/>
</dbReference>
<evidence type="ECO:0000256" key="3">
    <source>
        <dbReference type="ARBA" id="ARBA00006731"/>
    </source>
</evidence>
<dbReference type="Pfam" id="PF07534">
    <property type="entry name" value="TLD"/>
    <property type="match status" value="1"/>
</dbReference>
<comment type="function">
    <text evidence="1">May be involved in a process influencing telomere capping.</text>
</comment>
<name>A0A7H9HU26_9SACH</name>
<reference evidence="7 8" key="1">
    <citation type="submission" date="2020-06" db="EMBL/GenBank/DDBJ databases">
        <title>The yeast mating-type switching endonuclease HO is a domesticated member of an unorthodox homing genetic element family.</title>
        <authorList>
            <person name="Coughlan A.Y."/>
            <person name="Lombardi L."/>
            <person name="Braun-Galleani S."/>
            <person name="Martos A.R."/>
            <person name="Galeote V."/>
            <person name="Bigey F."/>
            <person name="Dequin S."/>
            <person name="Byrne K.P."/>
            <person name="Wolfe K.H."/>
        </authorList>
    </citation>
    <scope>NUCLEOTIDE SEQUENCE [LARGE SCALE GENOMIC DNA]</scope>
    <source>
        <strain evidence="7 8">CBS2947</strain>
    </source>
</reference>
<evidence type="ECO:0000259" key="6">
    <source>
        <dbReference type="PROSITE" id="PS51886"/>
    </source>
</evidence>
<dbReference type="GO" id="GO:0006979">
    <property type="term" value="P:response to oxidative stress"/>
    <property type="evidence" value="ECO:0007669"/>
    <property type="project" value="TreeGrafter"/>
</dbReference>
<dbReference type="GO" id="GO:0005737">
    <property type="term" value="C:cytoplasm"/>
    <property type="evidence" value="ECO:0007669"/>
    <property type="project" value="UniProtKB-SubCell"/>
</dbReference>
<dbReference type="PANTHER" id="PTHR23354">
    <property type="entry name" value="NUCLEOLAR PROTEIN 7/ESTROGEN RECEPTOR COACTIVATOR-RELATED"/>
    <property type="match status" value="1"/>
</dbReference>
<dbReference type="PROSITE" id="PS51886">
    <property type="entry name" value="TLDC"/>
    <property type="match status" value="1"/>
</dbReference>
<dbReference type="SMART" id="SM00584">
    <property type="entry name" value="TLDc"/>
    <property type="match status" value="1"/>
</dbReference>
<dbReference type="AlphaFoldDB" id="A0A7H9HU26"/>
<accession>A0A7H9HU26</accession>
<organism evidence="7 8">
    <name type="scientific">Torulaspora globosa</name>
    <dbReference type="NCBI Taxonomy" id="48254"/>
    <lineage>
        <taxon>Eukaryota</taxon>
        <taxon>Fungi</taxon>
        <taxon>Dikarya</taxon>
        <taxon>Ascomycota</taxon>
        <taxon>Saccharomycotina</taxon>
        <taxon>Saccharomycetes</taxon>
        <taxon>Saccharomycetales</taxon>
        <taxon>Saccharomycetaceae</taxon>
        <taxon>Torulaspora</taxon>
    </lineage>
</organism>
<dbReference type="OrthoDB" id="289228at2759"/>
<evidence type="ECO:0000313" key="8">
    <source>
        <dbReference type="Proteomes" id="UP000510647"/>
    </source>
</evidence>
<evidence type="ECO:0000256" key="1">
    <source>
        <dbReference type="ARBA" id="ARBA00002738"/>
    </source>
</evidence>
<evidence type="ECO:0000256" key="2">
    <source>
        <dbReference type="ARBA" id="ARBA00004496"/>
    </source>
</evidence>
<evidence type="ECO:0000313" key="7">
    <source>
        <dbReference type="EMBL" id="QLQ80743.1"/>
    </source>
</evidence>
<gene>
    <name evidence="7" type="ORF">HG537_0E00960</name>
</gene>
<proteinExistence type="inferred from homology"/>
<dbReference type="GO" id="GO:0005634">
    <property type="term" value="C:nucleus"/>
    <property type="evidence" value="ECO:0007669"/>
    <property type="project" value="TreeGrafter"/>
</dbReference>
<comment type="subcellular location">
    <subcellularLocation>
        <location evidence="2">Cytoplasm</location>
    </subcellularLocation>
</comment>
<protein>
    <recommendedName>
        <fullName evidence="4">Restriction of telomere capping protein 5</fullName>
    </recommendedName>
</protein>
<dbReference type="EMBL" id="CP059271">
    <property type="protein sequence ID" value="QLQ80743.1"/>
    <property type="molecule type" value="Genomic_DNA"/>
</dbReference>
<keyword evidence="5" id="KW-0963">Cytoplasm</keyword>
<sequence>MGQQSSVQQGDKNKSDHKGQFACNADLLQYFNERAVRLFSVAELSAFKSRFDGRKLNASIKSGELAQWLHIPSDNVLLCQMVYEFIRVLSNFPLMKDAFEDVTGVGLLKAILLTDPVKCHKYVGIKNYDYLKLLFIAFGTRKSVKEELSSASSTSLEEGNDIKKLVRNYNGIAVDEVLLDAKLLLQLLTWLLFLTSYCPTGNCEFPDETAYNDWSSYKLAATCLLRAMNPEITSVSGLQSVSFDQFASTIKAIMPNIFRSLQKLMEHLLYRDEDLIACPLDARNFKNRTRLMTQPSLAQLSVSLPNKLSVPNLQKLYVGSESGFSMRSLQAKVFKWMAPTLLLVSGKGILDDEEFSKGNPRYRKFLSEYPKLKEGNPNPFDLRNNKTKVTFAIYVPDPWKVTNKEFFGGLGTTIVQLAPVQDVFKAVKDGTMYFNTMGGGIGIGNNQPHIKASSKSYSVGNVSLTIDNTLEFAAFRHAGYGGTLCPSSRLTEIHKDNRPFEVRFLIQHVEVWGCGGEKELEEQLKKWQWEEAEAKRRQQINLRSISEDRALLEMAGIIGHAQSGGSV</sequence>
<feature type="domain" description="TLDc" evidence="6">
    <location>
        <begin position="290"/>
        <end position="515"/>
    </location>
</feature>
<keyword evidence="8" id="KW-1185">Reference proteome</keyword>
<evidence type="ECO:0000256" key="5">
    <source>
        <dbReference type="ARBA" id="ARBA00022490"/>
    </source>
</evidence>
<dbReference type="Proteomes" id="UP000510647">
    <property type="component" value="Chromosome 5"/>
</dbReference>